<dbReference type="Proteomes" id="UP000326903">
    <property type="component" value="Unassembled WGS sequence"/>
</dbReference>
<dbReference type="PANTHER" id="PTHR30313">
    <property type="entry name" value="DNA PRIMASE"/>
    <property type="match status" value="1"/>
</dbReference>
<dbReference type="AlphaFoldDB" id="A0A5J5IM86"/>
<keyword evidence="2" id="KW-0863">Zinc-finger</keyword>
<reference evidence="5 6" key="1">
    <citation type="submission" date="2019-09" db="EMBL/GenBank/DDBJ databases">
        <title>Draft genome sequence of Ginsengibacter sp. BR5-29.</title>
        <authorList>
            <person name="Im W.-T."/>
        </authorList>
    </citation>
    <scope>NUCLEOTIDE SEQUENCE [LARGE SCALE GENOMIC DNA]</scope>
    <source>
        <strain evidence="5 6">BR5-29</strain>
    </source>
</reference>
<dbReference type="GO" id="GO:0005737">
    <property type="term" value="C:cytoplasm"/>
    <property type="evidence" value="ECO:0007669"/>
    <property type="project" value="TreeGrafter"/>
</dbReference>
<dbReference type="InterPro" id="IPR002694">
    <property type="entry name" value="Znf_CHC2"/>
</dbReference>
<feature type="domain" description="Zinc finger CHC2-type" evidence="4">
    <location>
        <begin position="30"/>
        <end position="84"/>
    </location>
</feature>
<dbReference type="Gene3D" id="3.90.580.10">
    <property type="entry name" value="Zinc finger, CHC2-type domain"/>
    <property type="match status" value="1"/>
</dbReference>
<evidence type="ECO:0000256" key="2">
    <source>
        <dbReference type="ARBA" id="ARBA00022771"/>
    </source>
</evidence>
<dbReference type="Gene3D" id="3.40.1360.10">
    <property type="match status" value="1"/>
</dbReference>
<accession>A0A5J5IM86</accession>
<dbReference type="SMART" id="SM00400">
    <property type="entry name" value="ZnF_CHCC"/>
    <property type="match status" value="1"/>
</dbReference>
<comment type="caution">
    <text evidence="5">The sequence shown here is derived from an EMBL/GenBank/DDBJ whole genome shotgun (WGS) entry which is preliminary data.</text>
</comment>
<dbReference type="GO" id="GO:0008270">
    <property type="term" value="F:zinc ion binding"/>
    <property type="evidence" value="ECO:0007669"/>
    <property type="project" value="UniProtKB-KW"/>
</dbReference>
<dbReference type="InterPro" id="IPR050219">
    <property type="entry name" value="DnaG_primase"/>
</dbReference>
<evidence type="ECO:0000256" key="1">
    <source>
        <dbReference type="ARBA" id="ARBA00022723"/>
    </source>
</evidence>
<evidence type="ECO:0000313" key="5">
    <source>
        <dbReference type="EMBL" id="KAA9042049.1"/>
    </source>
</evidence>
<sequence length="319" mass="37361">MNCEQANRVDLVDYLNSLGYQPQKITGSDYWYLSPFRDEKEPSFKISRNKNVWYDHGPGKGGKLVDFVMEFYRCDVSEALQKISSFHPHNNFQNTIVRPQFHLHENSLVDSKDARETAIKIIAAKQPIQDLMLCRYLFQRRINKSIADSYCHEVHFTNGDTDKIYKAIGFKNNAGGYELRNEYFKGSSSPKYVSYFDNGAKNISVFEGFFDFISYESMNKNQREDLTGLPNRHMNFLILNSLSFFERSLLLMEKHENIHLFLDHDNAGRKCTSLALKRSLNFKDESKLYKGYKDLNDWIMNFGKLEQKIYVGQKRGRHL</sequence>
<evidence type="ECO:0000313" key="6">
    <source>
        <dbReference type="Proteomes" id="UP000326903"/>
    </source>
</evidence>
<dbReference type="GO" id="GO:0006269">
    <property type="term" value="P:DNA replication, synthesis of primer"/>
    <property type="evidence" value="ECO:0007669"/>
    <property type="project" value="TreeGrafter"/>
</dbReference>
<gene>
    <name evidence="5" type="ORF">FW778_08540</name>
</gene>
<dbReference type="RefSeq" id="WP_150414178.1">
    <property type="nucleotide sequence ID" value="NZ_VYQF01000001.1"/>
</dbReference>
<name>A0A5J5IM86_9BACT</name>
<proteinExistence type="predicted"/>
<evidence type="ECO:0000259" key="4">
    <source>
        <dbReference type="SMART" id="SM00400"/>
    </source>
</evidence>
<dbReference type="GO" id="GO:0003899">
    <property type="term" value="F:DNA-directed RNA polymerase activity"/>
    <property type="evidence" value="ECO:0007669"/>
    <property type="project" value="InterPro"/>
</dbReference>
<keyword evidence="1" id="KW-0479">Metal-binding</keyword>
<organism evidence="5 6">
    <name type="scientific">Ginsengibacter hankyongi</name>
    <dbReference type="NCBI Taxonomy" id="2607284"/>
    <lineage>
        <taxon>Bacteria</taxon>
        <taxon>Pseudomonadati</taxon>
        <taxon>Bacteroidota</taxon>
        <taxon>Chitinophagia</taxon>
        <taxon>Chitinophagales</taxon>
        <taxon>Chitinophagaceae</taxon>
        <taxon>Ginsengibacter</taxon>
    </lineage>
</organism>
<keyword evidence="3" id="KW-0862">Zinc</keyword>
<dbReference type="EMBL" id="VYQF01000001">
    <property type="protein sequence ID" value="KAA9042049.1"/>
    <property type="molecule type" value="Genomic_DNA"/>
</dbReference>
<protein>
    <submittedName>
        <fullName evidence="5">DNA primase</fullName>
    </submittedName>
</protein>
<dbReference type="PANTHER" id="PTHR30313:SF2">
    <property type="entry name" value="DNA PRIMASE"/>
    <property type="match status" value="1"/>
</dbReference>
<dbReference type="SUPFAM" id="SSF57783">
    <property type="entry name" value="Zinc beta-ribbon"/>
    <property type="match status" value="1"/>
</dbReference>
<dbReference type="Pfam" id="PF01807">
    <property type="entry name" value="Zn_ribbon_DnaG"/>
    <property type="match status" value="1"/>
</dbReference>
<dbReference type="SUPFAM" id="SSF56731">
    <property type="entry name" value="DNA primase core"/>
    <property type="match status" value="1"/>
</dbReference>
<dbReference type="Pfam" id="PF13155">
    <property type="entry name" value="Toprim_2"/>
    <property type="match status" value="1"/>
</dbReference>
<dbReference type="InterPro" id="IPR036977">
    <property type="entry name" value="DNA_primase_Znf_CHC2"/>
</dbReference>
<keyword evidence="6" id="KW-1185">Reference proteome</keyword>
<dbReference type="GO" id="GO:0003677">
    <property type="term" value="F:DNA binding"/>
    <property type="evidence" value="ECO:0007669"/>
    <property type="project" value="InterPro"/>
</dbReference>
<evidence type="ECO:0000256" key="3">
    <source>
        <dbReference type="ARBA" id="ARBA00022833"/>
    </source>
</evidence>